<sequence length="22" mass="2551">ERAPSNCNRLRARPVPRCLRAD</sequence>
<feature type="non-terminal residue" evidence="1">
    <location>
        <position position="1"/>
    </location>
</feature>
<evidence type="ECO:0000313" key="1">
    <source>
        <dbReference type="EMBL" id="CAA9300143.1"/>
    </source>
</evidence>
<gene>
    <name evidence="1" type="ORF">AVDCRST_MAG93-4539</name>
</gene>
<feature type="non-terminal residue" evidence="1">
    <location>
        <position position="22"/>
    </location>
</feature>
<dbReference type="AlphaFoldDB" id="A0A6J4KA33"/>
<dbReference type="EMBL" id="CADCTR010001531">
    <property type="protein sequence ID" value="CAA9300143.1"/>
    <property type="molecule type" value="Genomic_DNA"/>
</dbReference>
<organism evidence="1">
    <name type="scientific">uncultured Chloroflexia bacterium</name>
    <dbReference type="NCBI Taxonomy" id="1672391"/>
    <lineage>
        <taxon>Bacteria</taxon>
        <taxon>Bacillati</taxon>
        <taxon>Chloroflexota</taxon>
        <taxon>Chloroflexia</taxon>
        <taxon>environmental samples</taxon>
    </lineage>
</organism>
<proteinExistence type="predicted"/>
<name>A0A6J4KA33_9CHLR</name>
<protein>
    <submittedName>
        <fullName evidence="1">Uncharacterized protein</fullName>
    </submittedName>
</protein>
<reference evidence="1" key="1">
    <citation type="submission" date="2020-02" db="EMBL/GenBank/DDBJ databases">
        <authorList>
            <person name="Meier V. D."/>
        </authorList>
    </citation>
    <scope>NUCLEOTIDE SEQUENCE</scope>
    <source>
        <strain evidence="1">AVDCRST_MAG93</strain>
    </source>
</reference>
<accession>A0A6J4KA33</accession>